<dbReference type="RefSeq" id="WP_192767391.1">
    <property type="nucleotide sequence ID" value="NZ_JADBEB010000001.1"/>
</dbReference>
<proteinExistence type="predicted"/>
<organism evidence="1 2">
    <name type="scientific">Plantactinospora soyae</name>
    <dbReference type="NCBI Taxonomy" id="1544732"/>
    <lineage>
        <taxon>Bacteria</taxon>
        <taxon>Bacillati</taxon>
        <taxon>Actinomycetota</taxon>
        <taxon>Actinomycetes</taxon>
        <taxon>Micromonosporales</taxon>
        <taxon>Micromonosporaceae</taxon>
        <taxon>Plantactinospora</taxon>
    </lineage>
</organism>
<dbReference type="AlphaFoldDB" id="A0A927M914"/>
<dbReference type="EMBL" id="JADBEB010000001">
    <property type="protein sequence ID" value="MBE1487568.1"/>
    <property type="molecule type" value="Genomic_DNA"/>
</dbReference>
<keyword evidence="2" id="KW-1185">Reference proteome</keyword>
<name>A0A927M914_9ACTN</name>
<dbReference type="Pfam" id="PF10824">
    <property type="entry name" value="T7SS_ESX_EspC"/>
    <property type="match status" value="1"/>
</dbReference>
<evidence type="ECO:0000313" key="2">
    <source>
        <dbReference type="Proteomes" id="UP000649753"/>
    </source>
</evidence>
<dbReference type="InterPro" id="IPR022536">
    <property type="entry name" value="EspC"/>
</dbReference>
<comment type="caution">
    <text evidence="1">The sequence shown here is derived from an EMBL/GenBank/DDBJ whole genome shotgun (WGS) entry which is preliminary data.</text>
</comment>
<protein>
    <submittedName>
        <fullName evidence="1">Uncharacterized protein YukE</fullName>
    </submittedName>
</protein>
<reference evidence="1" key="1">
    <citation type="submission" date="2020-10" db="EMBL/GenBank/DDBJ databases">
        <title>Sequencing the genomes of 1000 actinobacteria strains.</title>
        <authorList>
            <person name="Klenk H.-P."/>
        </authorList>
    </citation>
    <scope>NUCLEOTIDE SEQUENCE</scope>
    <source>
        <strain evidence="1">DSM 46832</strain>
    </source>
</reference>
<sequence>MNKWVAVDVDHVRRSATKISDYGHDLIELTRRLATDITPVPGWGDEHGGATFASVYAEITELAFHKYGLLATDLDDLAANLRRIAVEWEGSDDRAGTMIGKIGRGL</sequence>
<gene>
    <name evidence="1" type="ORF">H4W31_003206</name>
</gene>
<dbReference type="Proteomes" id="UP000649753">
    <property type="component" value="Unassembled WGS sequence"/>
</dbReference>
<dbReference type="GO" id="GO:0009306">
    <property type="term" value="P:protein secretion"/>
    <property type="evidence" value="ECO:0007669"/>
    <property type="project" value="InterPro"/>
</dbReference>
<accession>A0A927M914</accession>
<evidence type="ECO:0000313" key="1">
    <source>
        <dbReference type="EMBL" id="MBE1487568.1"/>
    </source>
</evidence>